<evidence type="ECO:0000313" key="1">
    <source>
        <dbReference type="EnsemblPlants" id="AVESA.00010b.r2.4CG1261080.1.CDS"/>
    </source>
</evidence>
<proteinExistence type="predicted"/>
<keyword evidence="2" id="KW-1185">Reference proteome</keyword>
<reference evidence="1" key="1">
    <citation type="submission" date="2021-05" db="EMBL/GenBank/DDBJ databases">
        <authorList>
            <person name="Scholz U."/>
            <person name="Mascher M."/>
            <person name="Fiebig A."/>
        </authorList>
    </citation>
    <scope>NUCLEOTIDE SEQUENCE [LARGE SCALE GENOMIC DNA]</scope>
</reference>
<organism evidence="1 2">
    <name type="scientific">Avena sativa</name>
    <name type="common">Oat</name>
    <dbReference type="NCBI Taxonomy" id="4498"/>
    <lineage>
        <taxon>Eukaryota</taxon>
        <taxon>Viridiplantae</taxon>
        <taxon>Streptophyta</taxon>
        <taxon>Embryophyta</taxon>
        <taxon>Tracheophyta</taxon>
        <taxon>Spermatophyta</taxon>
        <taxon>Magnoliopsida</taxon>
        <taxon>Liliopsida</taxon>
        <taxon>Poales</taxon>
        <taxon>Poaceae</taxon>
        <taxon>BOP clade</taxon>
        <taxon>Pooideae</taxon>
        <taxon>Poodae</taxon>
        <taxon>Poeae</taxon>
        <taxon>Poeae Chloroplast Group 1 (Aveneae type)</taxon>
        <taxon>Aveninae</taxon>
        <taxon>Avena</taxon>
    </lineage>
</organism>
<protein>
    <submittedName>
        <fullName evidence="1">Uncharacterized protein</fullName>
    </submittedName>
</protein>
<dbReference type="Proteomes" id="UP001732700">
    <property type="component" value="Chromosome 4C"/>
</dbReference>
<accession>A0ACD5WNX4</accession>
<dbReference type="EnsemblPlants" id="AVESA.00010b.r2.4CG1261080.1">
    <property type="protein sequence ID" value="AVESA.00010b.r2.4CG1261080.1.CDS"/>
    <property type="gene ID" value="AVESA.00010b.r2.4CG1261080"/>
</dbReference>
<name>A0ACD5WNX4_AVESA</name>
<sequence length="129" mass="13046">MACALLAAGAAAAAALQSPRRSAAVPKGHPNQAACMDQHHQLHRKLPLLAAESHRSGILVGHCCTGSGSSAETATSSRSTNVSSSSNDVSMRDSVDAVPGGSIVISGYWIGPGMDDGCGDIHAVLQRVS</sequence>
<reference evidence="1" key="2">
    <citation type="submission" date="2025-09" db="UniProtKB">
        <authorList>
            <consortium name="EnsemblPlants"/>
        </authorList>
    </citation>
    <scope>IDENTIFICATION</scope>
</reference>
<evidence type="ECO:0000313" key="2">
    <source>
        <dbReference type="Proteomes" id="UP001732700"/>
    </source>
</evidence>